<dbReference type="EMBL" id="FQZU01000014">
    <property type="protein sequence ID" value="SHJ91233.1"/>
    <property type="molecule type" value="Genomic_DNA"/>
</dbReference>
<evidence type="ECO:0000313" key="2">
    <source>
        <dbReference type="EMBL" id="SHJ91233.1"/>
    </source>
</evidence>
<dbReference type="NCBIfam" id="NF033611">
    <property type="entry name" value="SAVED"/>
    <property type="match status" value="1"/>
</dbReference>
<dbReference type="Proteomes" id="UP000183994">
    <property type="component" value="Unassembled WGS sequence"/>
</dbReference>
<dbReference type="Pfam" id="PF18145">
    <property type="entry name" value="SAVED"/>
    <property type="match status" value="1"/>
</dbReference>
<name>A0A1M6N6J2_9BACT</name>
<dbReference type="RefSeq" id="WP_073476327.1">
    <property type="nucleotide sequence ID" value="NZ_FQZU01000014.1"/>
</dbReference>
<reference evidence="3" key="1">
    <citation type="submission" date="2016-11" db="EMBL/GenBank/DDBJ databases">
        <authorList>
            <person name="Varghese N."/>
            <person name="Submissions S."/>
        </authorList>
    </citation>
    <scope>NUCLEOTIDE SEQUENCE [LARGE SCALE GENOMIC DNA]</scope>
    <source>
        <strain evidence="3">DSM 16219</strain>
    </source>
</reference>
<dbReference type="OrthoDB" id="268467at2"/>
<gene>
    <name evidence="2" type="ORF">SAMN02745216_02529</name>
</gene>
<feature type="domain" description="SMODS-associated and fused to various effectors" evidence="1">
    <location>
        <begin position="316"/>
        <end position="501"/>
    </location>
</feature>
<dbReference type="AlphaFoldDB" id="A0A1M6N6J2"/>
<keyword evidence="3" id="KW-1185">Reference proteome</keyword>
<evidence type="ECO:0000313" key="3">
    <source>
        <dbReference type="Proteomes" id="UP000183994"/>
    </source>
</evidence>
<proteinExistence type="predicted"/>
<evidence type="ECO:0000259" key="1">
    <source>
        <dbReference type="Pfam" id="PF18145"/>
    </source>
</evidence>
<accession>A0A1M6N6J2</accession>
<sequence>MAQKQVGARTEGDVVQGLFFWQQAAKLMIPESLVIRVTIEHDEADGVDDVAVFYGSDGINAGGWQCMADYYQLKYHVDNSHAYSSDAIVDPAFTKAKSSLLQRFHNAYKKLIATDGSFRLHLVSNWQWRDDDLLAKSIRESDGALPQSFFTLGPRSDLGKIREQWRKHLDLDTEAFKSFTKTLRFHLNYFGRQDLKEWVNDRLARAGLRIPPADHAACPYESLVQKFLMDGPNSFDRKTFFEMCRREELIDLKDSPTRNDKVIGIRSFIRFAENIEEETDKFICVSDLFEGRHPIDDRSWRISTSRILSFLSDRELTKALRSKDHRLLLECHGSFAFLAGYEMSRNSGSQVFPVQKPRMETWKPDGNSAFEAPTVVLTEIKYEDDGEIAVSFSFTHGILGDVESYFQNTGIKISKIVNIQPKGGPGGDSLKGADHVLQVVDEVVELLRNLRSKASDVIHVFGSTPNAFMFFLGQYRNALGRLQLYEYDFGFERHCTYSPSILVPKDVNPDHGG</sequence>
<protein>
    <recommendedName>
        <fullName evidence="1">SMODS-associated and fused to various effectors domain-containing protein</fullName>
    </recommendedName>
</protein>
<organism evidence="2 3">
    <name type="scientific">Desulfatibacillum alkenivorans DSM 16219</name>
    <dbReference type="NCBI Taxonomy" id="1121393"/>
    <lineage>
        <taxon>Bacteria</taxon>
        <taxon>Pseudomonadati</taxon>
        <taxon>Thermodesulfobacteriota</taxon>
        <taxon>Desulfobacteria</taxon>
        <taxon>Desulfobacterales</taxon>
        <taxon>Desulfatibacillaceae</taxon>
        <taxon>Desulfatibacillum</taxon>
    </lineage>
</organism>
<dbReference type="InterPro" id="IPR040836">
    <property type="entry name" value="SAVED"/>
</dbReference>
<dbReference type="STRING" id="1121393.SAMN02745216_02529"/>